<dbReference type="AlphaFoldDB" id="A0A7J7F5B4"/>
<evidence type="ECO:0000313" key="3">
    <source>
        <dbReference type="Proteomes" id="UP000551758"/>
    </source>
</evidence>
<keyword evidence="3" id="KW-1185">Reference proteome</keyword>
<dbReference type="Proteomes" id="UP000551758">
    <property type="component" value="Unassembled WGS sequence"/>
</dbReference>
<protein>
    <submittedName>
        <fullName evidence="2">Uncharacterized protein</fullName>
    </submittedName>
</protein>
<proteinExistence type="predicted"/>
<comment type="caution">
    <text evidence="2">The sequence shown here is derived from an EMBL/GenBank/DDBJ whole genome shotgun (WGS) entry which is preliminary data.</text>
</comment>
<gene>
    <name evidence="2" type="ORF">HPG69_012236</name>
</gene>
<evidence type="ECO:0000256" key="1">
    <source>
        <dbReference type="SAM" id="MobiDB-lite"/>
    </source>
</evidence>
<feature type="region of interest" description="Disordered" evidence="1">
    <location>
        <begin position="19"/>
        <end position="50"/>
    </location>
</feature>
<reference evidence="2 3" key="1">
    <citation type="journal article" date="2020" name="Mol. Biol. Evol.">
        <title>Interspecific Gene Flow and the Evolution of Specialization in Black and White Rhinoceros.</title>
        <authorList>
            <person name="Moodley Y."/>
            <person name="Westbury M.V."/>
            <person name="Russo I.M."/>
            <person name="Gopalakrishnan S."/>
            <person name="Rakotoarivelo A."/>
            <person name="Olsen R.A."/>
            <person name="Prost S."/>
            <person name="Tunstall T."/>
            <person name="Ryder O.A."/>
            <person name="Dalen L."/>
            <person name="Bruford M.W."/>
        </authorList>
    </citation>
    <scope>NUCLEOTIDE SEQUENCE [LARGE SCALE GENOMIC DNA]</scope>
    <source>
        <strain evidence="2">SBR-YM</strain>
        <tissue evidence="2">Skin</tissue>
    </source>
</reference>
<dbReference type="EMBL" id="JACDTQ010001359">
    <property type="protein sequence ID" value="KAF5923147.1"/>
    <property type="molecule type" value="Genomic_DNA"/>
</dbReference>
<evidence type="ECO:0000313" key="2">
    <source>
        <dbReference type="EMBL" id="KAF5923147.1"/>
    </source>
</evidence>
<accession>A0A7J7F5B4</accession>
<organism evidence="2 3">
    <name type="scientific">Diceros bicornis minor</name>
    <name type="common">South-central black rhinoceros</name>
    <dbReference type="NCBI Taxonomy" id="77932"/>
    <lineage>
        <taxon>Eukaryota</taxon>
        <taxon>Metazoa</taxon>
        <taxon>Chordata</taxon>
        <taxon>Craniata</taxon>
        <taxon>Vertebrata</taxon>
        <taxon>Euteleostomi</taxon>
        <taxon>Mammalia</taxon>
        <taxon>Eutheria</taxon>
        <taxon>Laurasiatheria</taxon>
        <taxon>Perissodactyla</taxon>
        <taxon>Rhinocerotidae</taxon>
        <taxon>Diceros</taxon>
    </lineage>
</organism>
<sequence length="169" mass="18749">MPGLYPAAWAGAQLSADAAPPYGGGDGPRAGAARPRSQVRRGGPAGVDRADPYTVMKSACCERTVEALHAPVPAPEPVLRSSWLWPSCRLHRRRRLRRRVRVEQGERRHGLRSSPQTRVRGVWKGLSARILMMGALTALRWFFQDSLKVSFKLPRPLAPQAPESLKNRK</sequence>
<name>A0A7J7F5B4_DICBM</name>